<dbReference type="PANTHER" id="PTHR37461:SF1">
    <property type="entry name" value="ANTI-SIGMA-K FACTOR RSKA"/>
    <property type="match status" value="1"/>
</dbReference>
<dbReference type="GO" id="GO:0016989">
    <property type="term" value="F:sigma factor antagonist activity"/>
    <property type="evidence" value="ECO:0007669"/>
    <property type="project" value="TreeGrafter"/>
</dbReference>
<dbReference type="EMBL" id="PDEV01000001">
    <property type="protein sequence ID" value="PEN16616.1"/>
    <property type="molecule type" value="Genomic_DNA"/>
</dbReference>
<evidence type="ECO:0000259" key="2">
    <source>
        <dbReference type="Pfam" id="PF10099"/>
    </source>
</evidence>
<dbReference type="RefSeq" id="WP_098042183.1">
    <property type="nucleotide sequence ID" value="NZ_PDEV01000001.1"/>
</dbReference>
<reference evidence="3" key="1">
    <citation type="submission" date="2017-10" db="EMBL/GenBank/DDBJ databases">
        <title>Kefir isolates.</title>
        <authorList>
            <person name="Kim Y."/>
            <person name="Blasche S."/>
        </authorList>
    </citation>
    <scope>NUCLEOTIDE SEQUENCE [LARGE SCALE GENOMIC DNA]</scope>
    <source>
        <strain evidence="3">OG2-2</strain>
    </source>
</reference>
<evidence type="ECO:0000313" key="3">
    <source>
        <dbReference type="EMBL" id="PEN16616.1"/>
    </source>
</evidence>
<dbReference type="GO" id="GO:0006417">
    <property type="term" value="P:regulation of translation"/>
    <property type="evidence" value="ECO:0007669"/>
    <property type="project" value="TreeGrafter"/>
</dbReference>
<proteinExistence type="predicted"/>
<evidence type="ECO:0000313" key="4">
    <source>
        <dbReference type="Proteomes" id="UP000219947"/>
    </source>
</evidence>
<sequence>MSTKDYPEDFPDKLDYALHTLSPTQRIAFESWTPKHEREDAKADAAVLSEVFGTSLTPQEPSAELKARVMAQVAHTEQIQPANELGTDDVNAEHKSDHADSEGYFVSDNADNTQAIADSEDSAYARAKRHWFGAQGKFSPSRMTAAASIIIAAGLGIWGFTQHQQLEHTSQELQAARVSSSTPAHPATARPGDQSIVEQISMAPDLSMAQGKVNGMPVSVMYSPSHNMAGVSTTNLPALPEGKVYKLWFYDAQGNIVGSGILNSAGRGAGITTMTEHDLSTVTDFGISVEDESANSPSQKPAMLENVV</sequence>
<dbReference type="InterPro" id="IPR018764">
    <property type="entry name" value="RskA_C"/>
</dbReference>
<dbReference type="Pfam" id="PF10099">
    <property type="entry name" value="RskA_C"/>
    <property type="match status" value="1"/>
</dbReference>
<dbReference type="Proteomes" id="UP000219947">
    <property type="component" value="Unassembled WGS sequence"/>
</dbReference>
<keyword evidence="4" id="KW-1185">Reference proteome</keyword>
<accession>A0A2A8D6N4</accession>
<organism evidence="3 4">
    <name type="scientific">Rothia dentocariosa</name>
    <dbReference type="NCBI Taxonomy" id="2047"/>
    <lineage>
        <taxon>Bacteria</taxon>
        <taxon>Bacillati</taxon>
        <taxon>Actinomycetota</taxon>
        <taxon>Actinomycetes</taxon>
        <taxon>Micrococcales</taxon>
        <taxon>Micrococcaceae</taxon>
        <taxon>Rothia</taxon>
    </lineage>
</organism>
<feature type="domain" description="Anti-sigma K factor RskA C-terminal" evidence="2">
    <location>
        <begin position="144"/>
        <end position="298"/>
    </location>
</feature>
<dbReference type="GO" id="GO:0005886">
    <property type="term" value="C:plasma membrane"/>
    <property type="evidence" value="ECO:0007669"/>
    <property type="project" value="InterPro"/>
</dbReference>
<gene>
    <name evidence="3" type="ORF">CRM92_00795</name>
</gene>
<evidence type="ECO:0000256" key="1">
    <source>
        <dbReference type="SAM" id="MobiDB-lite"/>
    </source>
</evidence>
<dbReference type="InterPro" id="IPR051474">
    <property type="entry name" value="Anti-sigma-K/W_factor"/>
</dbReference>
<comment type="caution">
    <text evidence="3">The sequence shown here is derived from an EMBL/GenBank/DDBJ whole genome shotgun (WGS) entry which is preliminary data.</text>
</comment>
<feature type="region of interest" description="Disordered" evidence="1">
    <location>
        <begin position="175"/>
        <end position="194"/>
    </location>
</feature>
<dbReference type="PANTHER" id="PTHR37461">
    <property type="entry name" value="ANTI-SIGMA-K FACTOR RSKA"/>
    <property type="match status" value="1"/>
</dbReference>
<name>A0A2A8D6N4_9MICC</name>
<protein>
    <submittedName>
        <fullName evidence="3">Anti-sigma factor</fullName>
    </submittedName>
</protein>
<dbReference type="AlphaFoldDB" id="A0A2A8D6N4"/>